<keyword evidence="10" id="KW-1185">Reference proteome</keyword>
<protein>
    <recommendedName>
        <fullName evidence="8">Abasic site processing protein</fullName>
        <ecNumber evidence="8">3.4.-.-</ecNumber>
    </recommendedName>
</protein>
<organism evidence="9 10">
    <name type="scientific">Neorhizobium turbinariae</name>
    <dbReference type="NCBI Taxonomy" id="2937795"/>
    <lineage>
        <taxon>Bacteria</taxon>
        <taxon>Pseudomonadati</taxon>
        <taxon>Pseudomonadota</taxon>
        <taxon>Alphaproteobacteria</taxon>
        <taxon>Hyphomicrobiales</taxon>
        <taxon>Rhizobiaceae</taxon>
        <taxon>Rhizobium/Agrobacterium group</taxon>
        <taxon>Neorhizobium</taxon>
    </lineage>
</organism>
<accession>A0ABT0IQT5</accession>
<gene>
    <name evidence="9" type="ORF">M0654_09535</name>
</gene>
<dbReference type="PANTHER" id="PTHR13604:SF0">
    <property type="entry name" value="ABASIC SITE PROCESSING PROTEIN HMCES"/>
    <property type="match status" value="1"/>
</dbReference>
<keyword evidence="6" id="KW-0238">DNA-binding</keyword>
<name>A0ABT0IQT5_9HYPH</name>
<keyword evidence="2 8" id="KW-0645">Protease</keyword>
<keyword evidence="7" id="KW-0456">Lyase</keyword>
<sequence>MCNDYEQHIRYAEYLRAVEEAGLKAAVHQGEADLPQADDIRIGDLGPVMRLDGDVVTLSPMTFGFPPPAGQGGKKKAAPVFNFRSEGRAFGESRRCLIPASAFFEFTGTKYPKAKHRFTLNAAPFLCIAGLWRDAAGKGETNQPPAFTMLTTAPGPDVAPIHNRQVVVLKPEDWRHWLHLSKPEAELLRPLPAGSLAVEQVRPGRD</sequence>
<dbReference type="RefSeq" id="WP_248682880.1">
    <property type="nucleotide sequence ID" value="NZ_JALPRY010000010.1"/>
</dbReference>
<evidence type="ECO:0000256" key="3">
    <source>
        <dbReference type="ARBA" id="ARBA00022763"/>
    </source>
</evidence>
<dbReference type="EMBL" id="JALPRY010000010">
    <property type="protein sequence ID" value="MCK8780223.1"/>
    <property type="molecule type" value="Genomic_DNA"/>
</dbReference>
<dbReference type="EC" id="3.4.-.-" evidence="8"/>
<dbReference type="PANTHER" id="PTHR13604">
    <property type="entry name" value="DC12-RELATED"/>
    <property type="match status" value="1"/>
</dbReference>
<comment type="similarity">
    <text evidence="1 8">Belongs to the SOS response-associated peptidase family.</text>
</comment>
<keyword evidence="4 8" id="KW-0378">Hydrolase</keyword>
<evidence type="ECO:0000256" key="6">
    <source>
        <dbReference type="ARBA" id="ARBA00023125"/>
    </source>
</evidence>
<dbReference type="InterPro" id="IPR003738">
    <property type="entry name" value="SRAP"/>
</dbReference>
<dbReference type="SUPFAM" id="SSF143081">
    <property type="entry name" value="BB1717-like"/>
    <property type="match status" value="1"/>
</dbReference>
<dbReference type="InterPro" id="IPR036590">
    <property type="entry name" value="SRAP-like"/>
</dbReference>
<dbReference type="Proteomes" id="UP001202827">
    <property type="component" value="Unassembled WGS sequence"/>
</dbReference>
<dbReference type="Pfam" id="PF02586">
    <property type="entry name" value="SRAP"/>
    <property type="match status" value="1"/>
</dbReference>
<reference evidence="9 10" key="1">
    <citation type="submission" date="2022-04" db="EMBL/GenBank/DDBJ databases">
        <title>Rhizobium coralii sp. nov., isolated from coral Turbinaria peltata.</title>
        <authorList>
            <person name="Sun H."/>
        </authorList>
    </citation>
    <scope>NUCLEOTIDE SEQUENCE [LARGE SCALE GENOMIC DNA]</scope>
    <source>
        <strain evidence="9 10">NTR19</strain>
    </source>
</reference>
<evidence type="ECO:0000256" key="7">
    <source>
        <dbReference type="ARBA" id="ARBA00023239"/>
    </source>
</evidence>
<evidence type="ECO:0000313" key="9">
    <source>
        <dbReference type="EMBL" id="MCK8780223.1"/>
    </source>
</evidence>
<proteinExistence type="inferred from homology"/>
<evidence type="ECO:0000256" key="2">
    <source>
        <dbReference type="ARBA" id="ARBA00022670"/>
    </source>
</evidence>
<evidence type="ECO:0000256" key="5">
    <source>
        <dbReference type="ARBA" id="ARBA00023124"/>
    </source>
</evidence>
<dbReference type="Gene3D" id="3.90.1680.10">
    <property type="entry name" value="SOS response associated peptidase-like"/>
    <property type="match status" value="1"/>
</dbReference>
<comment type="caution">
    <text evidence="9">The sequence shown here is derived from an EMBL/GenBank/DDBJ whole genome shotgun (WGS) entry which is preliminary data.</text>
</comment>
<evidence type="ECO:0000256" key="8">
    <source>
        <dbReference type="RuleBase" id="RU364100"/>
    </source>
</evidence>
<keyword evidence="3" id="KW-0227">DNA damage</keyword>
<evidence type="ECO:0000256" key="1">
    <source>
        <dbReference type="ARBA" id="ARBA00008136"/>
    </source>
</evidence>
<keyword evidence="5" id="KW-0190">Covalent protein-DNA linkage</keyword>
<evidence type="ECO:0000256" key="4">
    <source>
        <dbReference type="ARBA" id="ARBA00022801"/>
    </source>
</evidence>
<evidence type="ECO:0000313" key="10">
    <source>
        <dbReference type="Proteomes" id="UP001202827"/>
    </source>
</evidence>